<reference evidence="1 2" key="1">
    <citation type="journal article" date="2018" name="Front. Plant Sci.">
        <title>Red Clover (Trifolium pratense) and Zigzag Clover (T. medium) - A Picture of Genomic Similarities and Differences.</title>
        <authorList>
            <person name="Dluhosova J."/>
            <person name="Istvanek J."/>
            <person name="Nedelnik J."/>
            <person name="Repkova J."/>
        </authorList>
    </citation>
    <scope>NUCLEOTIDE SEQUENCE [LARGE SCALE GENOMIC DNA]</scope>
    <source>
        <strain evidence="2">cv. 10/8</strain>
        <tissue evidence="1">Leaf</tissue>
    </source>
</reference>
<dbReference type="AlphaFoldDB" id="A0A392PPQ3"/>
<keyword evidence="2" id="KW-1185">Reference proteome</keyword>
<comment type="caution">
    <text evidence="1">The sequence shown here is derived from an EMBL/GenBank/DDBJ whole genome shotgun (WGS) entry which is preliminary data.</text>
</comment>
<evidence type="ECO:0000313" key="2">
    <source>
        <dbReference type="Proteomes" id="UP000265520"/>
    </source>
</evidence>
<proteinExistence type="predicted"/>
<dbReference type="EMBL" id="LXQA010088365">
    <property type="protein sequence ID" value="MCI13469.1"/>
    <property type="molecule type" value="Genomic_DNA"/>
</dbReference>
<name>A0A392PPQ3_9FABA</name>
<sequence length="71" mass="8371">MGSSNRYVWCHTKQSDSPPWITLPLNLLPIVCTDVLKIKILELDAPKQMEMEFLQKGLYFMIFMRNKGRVR</sequence>
<evidence type="ECO:0000313" key="1">
    <source>
        <dbReference type="EMBL" id="MCI13469.1"/>
    </source>
</evidence>
<accession>A0A392PPQ3</accession>
<protein>
    <submittedName>
        <fullName evidence="1">No exine formation protein</fullName>
    </submittedName>
</protein>
<organism evidence="1 2">
    <name type="scientific">Trifolium medium</name>
    <dbReference type="NCBI Taxonomy" id="97028"/>
    <lineage>
        <taxon>Eukaryota</taxon>
        <taxon>Viridiplantae</taxon>
        <taxon>Streptophyta</taxon>
        <taxon>Embryophyta</taxon>
        <taxon>Tracheophyta</taxon>
        <taxon>Spermatophyta</taxon>
        <taxon>Magnoliopsida</taxon>
        <taxon>eudicotyledons</taxon>
        <taxon>Gunneridae</taxon>
        <taxon>Pentapetalae</taxon>
        <taxon>rosids</taxon>
        <taxon>fabids</taxon>
        <taxon>Fabales</taxon>
        <taxon>Fabaceae</taxon>
        <taxon>Papilionoideae</taxon>
        <taxon>50 kb inversion clade</taxon>
        <taxon>NPAAA clade</taxon>
        <taxon>Hologalegina</taxon>
        <taxon>IRL clade</taxon>
        <taxon>Trifolieae</taxon>
        <taxon>Trifolium</taxon>
    </lineage>
</organism>
<feature type="non-terminal residue" evidence="1">
    <location>
        <position position="71"/>
    </location>
</feature>
<dbReference type="Proteomes" id="UP000265520">
    <property type="component" value="Unassembled WGS sequence"/>
</dbReference>